<protein>
    <submittedName>
        <fullName evidence="1">Uncharacterized protein</fullName>
    </submittedName>
</protein>
<reference evidence="1" key="2">
    <citation type="journal article" date="2022" name="New Phytol.">
        <title>Evolutionary transition to the ectomycorrhizal habit in the genomes of a hyperdiverse lineage of mushroom-forming fungi.</title>
        <authorList>
            <person name="Looney B."/>
            <person name="Miyauchi S."/>
            <person name="Morin E."/>
            <person name="Drula E."/>
            <person name="Courty P.E."/>
            <person name="Kohler A."/>
            <person name="Kuo A."/>
            <person name="LaButti K."/>
            <person name="Pangilinan J."/>
            <person name="Lipzen A."/>
            <person name="Riley R."/>
            <person name="Andreopoulos W."/>
            <person name="He G."/>
            <person name="Johnson J."/>
            <person name="Nolan M."/>
            <person name="Tritt A."/>
            <person name="Barry K.W."/>
            <person name="Grigoriev I.V."/>
            <person name="Nagy L.G."/>
            <person name="Hibbett D."/>
            <person name="Henrissat B."/>
            <person name="Matheny P.B."/>
            <person name="Labbe J."/>
            <person name="Martin F.M."/>
        </authorList>
    </citation>
    <scope>NUCLEOTIDE SEQUENCE</scope>
    <source>
        <strain evidence="1">FP105234-sp</strain>
    </source>
</reference>
<evidence type="ECO:0000313" key="1">
    <source>
        <dbReference type="EMBL" id="KAI0051222.1"/>
    </source>
</evidence>
<dbReference type="EMBL" id="MU275854">
    <property type="protein sequence ID" value="KAI0051222.1"/>
    <property type="molecule type" value="Genomic_DNA"/>
</dbReference>
<evidence type="ECO:0000313" key="2">
    <source>
        <dbReference type="Proteomes" id="UP000814033"/>
    </source>
</evidence>
<name>A0ACB8S517_9AGAM</name>
<organism evidence="1 2">
    <name type="scientific">Auriscalpium vulgare</name>
    <dbReference type="NCBI Taxonomy" id="40419"/>
    <lineage>
        <taxon>Eukaryota</taxon>
        <taxon>Fungi</taxon>
        <taxon>Dikarya</taxon>
        <taxon>Basidiomycota</taxon>
        <taxon>Agaricomycotina</taxon>
        <taxon>Agaricomycetes</taxon>
        <taxon>Russulales</taxon>
        <taxon>Auriscalpiaceae</taxon>
        <taxon>Auriscalpium</taxon>
    </lineage>
</organism>
<keyword evidence="2" id="KW-1185">Reference proteome</keyword>
<proteinExistence type="predicted"/>
<gene>
    <name evidence="1" type="ORF">FA95DRAFT_1554806</name>
</gene>
<reference evidence="1" key="1">
    <citation type="submission" date="2021-02" db="EMBL/GenBank/DDBJ databases">
        <authorList>
            <consortium name="DOE Joint Genome Institute"/>
            <person name="Ahrendt S."/>
            <person name="Looney B.P."/>
            <person name="Miyauchi S."/>
            <person name="Morin E."/>
            <person name="Drula E."/>
            <person name="Courty P.E."/>
            <person name="Chicoki N."/>
            <person name="Fauchery L."/>
            <person name="Kohler A."/>
            <person name="Kuo A."/>
            <person name="Labutti K."/>
            <person name="Pangilinan J."/>
            <person name="Lipzen A."/>
            <person name="Riley R."/>
            <person name="Andreopoulos W."/>
            <person name="He G."/>
            <person name="Johnson J."/>
            <person name="Barry K.W."/>
            <person name="Grigoriev I.V."/>
            <person name="Nagy L."/>
            <person name="Hibbett D."/>
            <person name="Henrissat B."/>
            <person name="Matheny P.B."/>
            <person name="Labbe J."/>
            <person name="Martin F."/>
        </authorList>
    </citation>
    <scope>NUCLEOTIDE SEQUENCE</scope>
    <source>
        <strain evidence="1">FP105234-sp</strain>
    </source>
</reference>
<dbReference type="Proteomes" id="UP000814033">
    <property type="component" value="Unassembled WGS sequence"/>
</dbReference>
<accession>A0ACB8S517</accession>
<sequence length="322" mass="34299">MASVLSPGRASPTPLPSLPPSPTEEEDLGRPAAWVDEDDNHSPDLTPTSNAKGKARATGSALESSYAEGGTDEALRRIDEGGDTETYPPMSGDEAETRRIEENLRRWEIAERQRRKAARDAAAGSPLSKGSSVSVVAGVARRASLLWPSKRASREGAGAHRALRTSEDAVALEDIEGSPSPSPSPTPNPVSQRNRQYTQADNPFADPGGSSSSLFVNAVPQAGDSSPQSSSAIAASDSGVSFTAKADQRPPQPLDLPQPRSPPPRTETPHSKRPPEPRSPPSTSPAPRMPEEEEPPVKWWTEWLCGCSEHGEFQAARTNPLE</sequence>
<comment type="caution">
    <text evidence="1">The sequence shown here is derived from an EMBL/GenBank/DDBJ whole genome shotgun (WGS) entry which is preliminary data.</text>
</comment>